<dbReference type="EMBL" id="LXQA010221135">
    <property type="protein sequence ID" value="MCI35197.1"/>
    <property type="molecule type" value="Genomic_DNA"/>
</dbReference>
<reference evidence="1 2" key="1">
    <citation type="journal article" date="2018" name="Front. Plant Sci.">
        <title>Red Clover (Trifolium pratense) and Zigzag Clover (T. medium) - A Picture of Genomic Similarities and Differences.</title>
        <authorList>
            <person name="Dluhosova J."/>
            <person name="Istvanek J."/>
            <person name="Nedelnik J."/>
            <person name="Repkova J."/>
        </authorList>
    </citation>
    <scope>NUCLEOTIDE SEQUENCE [LARGE SCALE GENOMIC DNA]</scope>
    <source>
        <strain evidence="2">cv. 10/8</strain>
        <tissue evidence="1">Leaf</tissue>
    </source>
</reference>
<keyword evidence="2" id="KW-1185">Reference proteome</keyword>
<dbReference type="AlphaFoldDB" id="A0A392RG56"/>
<evidence type="ECO:0000313" key="2">
    <source>
        <dbReference type="Proteomes" id="UP000265520"/>
    </source>
</evidence>
<comment type="caution">
    <text evidence="1">The sequence shown here is derived from an EMBL/GenBank/DDBJ whole genome shotgun (WGS) entry which is preliminary data.</text>
</comment>
<organism evidence="1 2">
    <name type="scientific">Trifolium medium</name>
    <dbReference type="NCBI Taxonomy" id="97028"/>
    <lineage>
        <taxon>Eukaryota</taxon>
        <taxon>Viridiplantae</taxon>
        <taxon>Streptophyta</taxon>
        <taxon>Embryophyta</taxon>
        <taxon>Tracheophyta</taxon>
        <taxon>Spermatophyta</taxon>
        <taxon>Magnoliopsida</taxon>
        <taxon>eudicotyledons</taxon>
        <taxon>Gunneridae</taxon>
        <taxon>Pentapetalae</taxon>
        <taxon>rosids</taxon>
        <taxon>fabids</taxon>
        <taxon>Fabales</taxon>
        <taxon>Fabaceae</taxon>
        <taxon>Papilionoideae</taxon>
        <taxon>50 kb inversion clade</taxon>
        <taxon>NPAAA clade</taxon>
        <taxon>Hologalegina</taxon>
        <taxon>IRL clade</taxon>
        <taxon>Trifolieae</taxon>
        <taxon>Trifolium</taxon>
    </lineage>
</organism>
<evidence type="ECO:0000313" key="1">
    <source>
        <dbReference type="EMBL" id="MCI35197.1"/>
    </source>
</evidence>
<accession>A0A392RG56</accession>
<proteinExistence type="predicted"/>
<protein>
    <submittedName>
        <fullName evidence="1">Protein AUXIN RESPONSE 4-like</fullName>
    </submittedName>
</protein>
<dbReference type="Proteomes" id="UP000265520">
    <property type="component" value="Unassembled WGS sequence"/>
</dbReference>
<sequence>MQLIWSNDWSEEWSREGNQVAGTLPQAKFVTHSGGRWAQLATAIVLKPRSDVE</sequence>
<name>A0A392RG56_9FABA</name>